<organism evidence="2 3">
    <name type="scientific">Filifactor villosus</name>
    <dbReference type="NCBI Taxonomy" id="29374"/>
    <lineage>
        <taxon>Bacteria</taxon>
        <taxon>Bacillati</taxon>
        <taxon>Bacillota</taxon>
        <taxon>Clostridia</taxon>
        <taxon>Peptostreptococcales</taxon>
        <taxon>Filifactoraceae</taxon>
        <taxon>Filifactor</taxon>
    </lineage>
</organism>
<keyword evidence="1" id="KW-1133">Transmembrane helix</keyword>
<keyword evidence="1" id="KW-0812">Transmembrane</keyword>
<keyword evidence="1" id="KW-0472">Membrane</keyword>
<proteinExistence type="predicted"/>
<dbReference type="Proteomes" id="UP001595916">
    <property type="component" value="Unassembled WGS sequence"/>
</dbReference>
<keyword evidence="3" id="KW-1185">Reference proteome</keyword>
<feature type="transmembrane region" description="Helical" evidence="1">
    <location>
        <begin position="35"/>
        <end position="55"/>
    </location>
</feature>
<gene>
    <name evidence="2" type="ORF">ACFO4R_11870</name>
</gene>
<comment type="caution">
    <text evidence="2">The sequence shown here is derived from an EMBL/GenBank/DDBJ whole genome shotgun (WGS) entry which is preliminary data.</text>
</comment>
<sequence length="219" mass="25253">MVKYVVQVVAFGCLSTYLLFSAIIVAIAAKDFGAFEWGFVAIFVGVPAFLDVKLYKALKRTQRERRCSRHNARRNQRVMHRNDLNIGADSECVGGLAKDISVMDEVDRLFAEAHADCANETLRSANEEERTFVAELVQHIRRARISRSLKLERLSDKTLNVWLKGMGYIGKINVGNGRNYMQLPRTLDRMDEQRNLSFEECLFHIPVWITYIRKYLMTD</sequence>
<protein>
    <submittedName>
        <fullName evidence="2">Uncharacterized protein</fullName>
    </submittedName>
</protein>
<accession>A0ABV9QPX4</accession>
<reference evidence="3" key="1">
    <citation type="journal article" date="2019" name="Int. J. Syst. Evol. Microbiol.">
        <title>The Global Catalogue of Microorganisms (GCM) 10K type strain sequencing project: providing services to taxonomists for standard genome sequencing and annotation.</title>
        <authorList>
            <consortium name="The Broad Institute Genomics Platform"/>
            <consortium name="The Broad Institute Genome Sequencing Center for Infectious Disease"/>
            <person name="Wu L."/>
            <person name="Ma J."/>
        </authorList>
    </citation>
    <scope>NUCLEOTIDE SEQUENCE [LARGE SCALE GENOMIC DNA]</scope>
    <source>
        <strain evidence="3">CCUG 46385</strain>
    </source>
</reference>
<evidence type="ECO:0000313" key="3">
    <source>
        <dbReference type="Proteomes" id="UP001595916"/>
    </source>
</evidence>
<dbReference type="EMBL" id="JBHSHL010000062">
    <property type="protein sequence ID" value="MFC4805741.1"/>
    <property type="molecule type" value="Genomic_DNA"/>
</dbReference>
<evidence type="ECO:0000313" key="2">
    <source>
        <dbReference type="EMBL" id="MFC4805741.1"/>
    </source>
</evidence>
<name>A0ABV9QPX4_9FIRM</name>
<dbReference type="RefSeq" id="WP_379789426.1">
    <property type="nucleotide sequence ID" value="NZ_JBHSHL010000062.1"/>
</dbReference>
<evidence type="ECO:0000256" key="1">
    <source>
        <dbReference type="SAM" id="Phobius"/>
    </source>
</evidence>
<feature type="transmembrane region" description="Helical" evidence="1">
    <location>
        <begin position="7"/>
        <end position="29"/>
    </location>
</feature>